<name>A0ABU7LVY8_9PROT</name>
<accession>A0ABU7LVY8</accession>
<dbReference type="Pfam" id="PF05045">
    <property type="entry name" value="RgpF"/>
    <property type="match status" value="1"/>
</dbReference>
<comment type="caution">
    <text evidence="1">The sequence shown here is derived from an EMBL/GenBank/DDBJ whole genome shotgun (WGS) entry which is preliminary data.</text>
</comment>
<reference evidence="1 2" key="1">
    <citation type="submission" date="2024-01" db="EMBL/GenBank/DDBJ databases">
        <title>Hyphobacterium bacterium isolated from marine sediment.</title>
        <authorList>
            <person name="Zhao S."/>
        </authorList>
    </citation>
    <scope>NUCLEOTIDE SEQUENCE [LARGE SCALE GENOMIC DNA]</scope>
    <source>
        <strain evidence="1 2">Y60-23</strain>
    </source>
</reference>
<evidence type="ECO:0000313" key="2">
    <source>
        <dbReference type="Proteomes" id="UP001310692"/>
    </source>
</evidence>
<keyword evidence="2" id="KW-1185">Reference proteome</keyword>
<dbReference type="EMBL" id="JAZDRO010000001">
    <property type="protein sequence ID" value="MEE2565729.1"/>
    <property type="molecule type" value="Genomic_DNA"/>
</dbReference>
<organism evidence="1 2">
    <name type="scientific">Hyphobacterium marinum</name>
    <dbReference type="NCBI Taxonomy" id="3116574"/>
    <lineage>
        <taxon>Bacteria</taxon>
        <taxon>Pseudomonadati</taxon>
        <taxon>Pseudomonadota</taxon>
        <taxon>Alphaproteobacteria</taxon>
        <taxon>Maricaulales</taxon>
        <taxon>Maricaulaceae</taxon>
        <taxon>Hyphobacterium</taxon>
    </lineage>
</organism>
<dbReference type="Proteomes" id="UP001310692">
    <property type="component" value="Unassembled WGS sequence"/>
</dbReference>
<dbReference type="InterPro" id="IPR007739">
    <property type="entry name" value="RgpF"/>
</dbReference>
<evidence type="ECO:0000313" key="1">
    <source>
        <dbReference type="EMBL" id="MEE2565729.1"/>
    </source>
</evidence>
<protein>
    <submittedName>
        <fullName evidence="1">Rhamnan synthesis F family protein</fullName>
    </submittedName>
</protein>
<dbReference type="RefSeq" id="WP_330195261.1">
    <property type="nucleotide sequence ID" value="NZ_JAZDRO010000001.1"/>
</dbReference>
<gene>
    <name evidence="1" type="ORF">V0U35_03475</name>
</gene>
<sequence>MALRRYLRPIKWPYRWVFDQRERKDYLAQWTSLAIATVMGAKSMVKASWPGEHDLAGAKDVAVLVTWDTKGRIHDFLIEHMKALRAAGRAVILVSNSPEFPDDQIALARKHCALVAWRRNRGYDFGAYRDGVMLVPDYEALDSLVLVNDSIYGPFQPLKPLLKRMTPAKADVWGMTDSWDTKWHLQSYFMLFHKAALQHDTVRELWKNWKHVQSKSWVIRKLEIGLTGRFERAGLTCASAWRYRKLVENFARTVREGEILADESLPESTRNLLQHMLHLADAGAPMNPCHFFWDELIVDGFPFLKREVLTSNPIGMPRLYEWHSVIEGVSGYDTDQIVRHLRAILKNRVV</sequence>
<proteinExistence type="predicted"/>